<dbReference type="EMBL" id="JAJGCB010000003">
    <property type="protein sequence ID" value="KAJ8993730.1"/>
    <property type="molecule type" value="Genomic_DNA"/>
</dbReference>
<comment type="caution">
    <text evidence="3">The sequence shown here is derived from an EMBL/GenBank/DDBJ whole genome shotgun (WGS) entry which is preliminary data.</text>
</comment>
<sequence>MARSGGKRGTKSTAASSSFNPKPQASSSSGPPTPFQYAPVSLRPFLSTLPTDHIYLVHLDNTPASLKKRVFVVPLLLNILIIVGLCVRIYYAAPVYLEQIITVFGYDTSYTVNTKTAGAGELMNIISSRTFLLMVDYAIFALIGSWPREFFLGSKNSRFMGPWQWRWNLGFRDTEIIVRRGRSWDTPLLVGDIPDQIKTWRIDEELAIKVKVDPAMRTSYIAKTGYLLLDKDWDLDFTAMLDAHRLVDNGTVQLKDLENLALVYYKKQWLVWHVHEQLPQPSKEAGQQDDNLEKFRAKLAGLGAEDVFFRWIEIVQFETSQLGGFTEERRGEALRELKSRLTRKGVDFASFLEDIGGQDSLPGFESQRTT</sequence>
<feature type="transmembrane region" description="Helical" evidence="2">
    <location>
        <begin position="70"/>
        <end position="91"/>
    </location>
</feature>
<feature type="compositionally biased region" description="Basic residues" evidence="1">
    <location>
        <begin position="1"/>
        <end position="10"/>
    </location>
</feature>
<organism evidence="3 4">
    <name type="scientific">Exophiala dermatitidis</name>
    <name type="common">Black yeast-like fungus</name>
    <name type="synonym">Wangiella dermatitidis</name>
    <dbReference type="NCBI Taxonomy" id="5970"/>
    <lineage>
        <taxon>Eukaryota</taxon>
        <taxon>Fungi</taxon>
        <taxon>Dikarya</taxon>
        <taxon>Ascomycota</taxon>
        <taxon>Pezizomycotina</taxon>
        <taxon>Eurotiomycetes</taxon>
        <taxon>Chaetothyriomycetidae</taxon>
        <taxon>Chaetothyriales</taxon>
        <taxon>Herpotrichiellaceae</taxon>
        <taxon>Exophiala</taxon>
    </lineage>
</organism>
<proteinExistence type="predicted"/>
<keyword evidence="2" id="KW-1133">Transmembrane helix</keyword>
<gene>
    <name evidence="3" type="ORF">HRR80_002237</name>
</gene>
<keyword evidence="2" id="KW-0812">Transmembrane</keyword>
<accession>A0AAN6F172</accession>
<keyword evidence="2" id="KW-0472">Membrane</keyword>
<dbReference type="Proteomes" id="UP001161757">
    <property type="component" value="Unassembled WGS sequence"/>
</dbReference>
<dbReference type="AlphaFoldDB" id="A0AAN6F172"/>
<evidence type="ECO:0000313" key="4">
    <source>
        <dbReference type="Proteomes" id="UP001161757"/>
    </source>
</evidence>
<evidence type="ECO:0000256" key="2">
    <source>
        <dbReference type="SAM" id="Phobius"/>
    </source>
</evidence>
<protein>
    <submittedName>
        <fullName evidence="3">Uncharacterized protein</fullName>
    </submittedName>
</protein>
<reference evidence="3" key="1">
    <citation type="submission" date="2023-01" db="EMBL/GenBank/DDBJ databases">
        <title>Exophiala dermititidis isolated from Cystic Fibrosis Patient.</title>
        <authorList>
            <person name="Kurbessoian T."/>
            <person name="Crocker A."/>
            <person name="Murante D."/>
            <person name="Hogan D.A."/>
            <person name="Stajich J.E."/>
        </authorList>
    </citation>
    <scope>NUCLEOTIDE SEQUENCE</scope>
    <source>
        <strain evidence="3">Ex8</strain>
    </source>
</reference>
<name>A0AAN6F172_EXODE</name>
<feature type="region of interest" description="Disordered" evidence="1">
    <location>
        <begin position="1"/>
        <end position="33"/>
    </location>
</feature>
<feature type="compositionally biased region" description="Polar residues" evidence="1">
    <location>
        <begin position="11"/>
        <end position="30"/>
    </location>
</feature>
<evidence type="ECO:0000313" key="3">
    <source>
        <dbReference type="EMBL" id="KAJ8993730.1"/>
    </source>
</evidence>
<evidence type="ECO:0000256" key="1">
    <source>
        <dbReference type="SAM" id="MobiDB-lite"/>
    </source>
</evidence>